<name>A0A8E2F8C8_9PEZI</name>
<sequence length="194" mass="22170">MFCLDWALRRVLSNINTALNNHHSGLDLTGIRTLRQTLHVAESHESIGYEDSESNRELSSGEISRRPSTTTVNESLYPDVHVLTSKTPLPILNSLIETFQIRAKKEFNRAKLKQAEKTQIEVITHLEEREASYNIPFDNRMQMQQFLAEIYIKNNDLQSALSIMSELVKSESNSVNERDSAAVLIQACYKIIYT</sequence>
<gene>
    <name evidence="2" type="ORF">AOQ84DRAFT_420248</name>
</gene>
<evidence type="ECO:0000313" key="3">
    <source>
        <dbReference type="Proteomes" id="UP000250140"/>
    </source>
</evidence>
<organism evidence="2 3">
    <name type="scientific">Glonium stellatum</name>
    <dbReference type="NCBI Taxonomy" id="574774"/>
    <lineage>
        <taxon>Eukaryota</taxon>
        <taxon>Fungi</taxon>
        <taxon>Dikarya</taxon>
        <taxon>Ascomycota</taxon>
        <taxon>Pezizomycotina</taxon>
        <taxon>Dothideomycetes</taxon>
        <taxon>Pleosporomycetidae</taxon>
        <taxon>Gloniales</taxon>
        <taxon>Gloniaceae</taxon>
        <taxon>Glonium</taxon>
    </lineage>
</organism>
<dbReference type="AlphaFoldDB" id="A0A8E2F8C8"/>
<accession>A0A8E2F8C8</accession>
<feature type="compositionally biased region" description="Polar residues" evidence="1">
    <location>
        <begin position="57"/>
        <end position="69"/>
    </location>
</feature>
<reference evidence="2 3" key="1">
    <citation type="journal article" date="2016" name="Nat. Commun.">
        <title>Ectomycorrhizal ecology is imprinted in the genome of the dominant symbiotic fungus Cenococcum geophilum.</title>
        <authorList>
            <consortium name="DOE Joint Genome Institute"/>
            <person name="Peter M."/>
            <person name="Kohler A."/>
            <person name="Ohm R.A."/>
            <person name="Kuo A."/>
            <person name="Krutzmann J."/>
            <person name="Morin E."/>
            <person name="Arend M."/>
            <person name="Barry K.W."/>
            <person name="Binder M."/>
            <person name="Choi C."/>
            <person name="Clum A."/>
            <person name="Copeland A."/>
            <person name="Grisel N."/>
            <person name="Haridas S."/>
            <person name="Kipfer T."/>
            <person name="LaButti K."/>
            <person name="Lindquist E."/>
            <person name="Lipzen A."/>
            <person name="Maire R."/>
            <person name="Meier B."/>
            <person name="Mihaltcheva S."/>
            <person name="Molinier V."/>
            <person name="Murat C."/>
            <person name="Poggeler S."/>
            <person name="Quandt C.A."/>
            <person name="Sperisen C."/>
            <person name="Tritt A."/>
            <person name="Tisserant E."/>
            <person name="Crous P.W."/>
            <person name="Henrissat B."/>
            <person name="Nehls U."/>
            <person name="Egli S."/>
            <person name="Spatafora J.W."/>
            <person name="Grigoriev I.V."/>
            <person name="Martin F.M."/>
        </authorList>
    </citation>
    <scope>NUCLEOTIDE SEQUENCE [LARGE SCALE GENOMIC DNA]</scope>
    <source>
        <strain evidence="2 3">CBS 207.34</strain>
    </source>
</reference>
<evidence type="ECO:0000256" key="1">
    <source>
        <dbReference type="SAM" id="MobiDB-lite"/>
    </source>
</evidence>
<dbReference type="Proteomes" id="UP000250140">
    <property type="component" value="Unassembled WGS sequence"/>
</dbReference>
<evidence type="ECO:0000313" key="2">
    <source>
        <dbReference type="EMBL" id="OCL12306.1"/>
    </source>
</evidence>
<dbReference type="EMBL" id="KV748891">
    <property type="protein sequence ID" value="OCL12306.1"/>
    <property type="molecule type" value="Genomic_DNA"/>
</dbReference>
<protein>
    <submittedName>
        <fullName evidence="2">Uncharacterized protein</fullName>
    </submittedName>
</protein>
<feature type="region of interest" description="Disordered" evidence="1">
    <location>
        <begin position="45"/>
        <end position="69"/>
    </location>
</feature>
<proteinExistence type="predicted"/>
<keyword evidence="3" id="KW-1185">Reference proteome</keyword>